<keyword evidence="8 9" id="KW-0788">Thiol protease</keyword>
<dbReference type="OrthoDB" id="9779738at2"/>
<proteinExistence type="inferred from homology"/>
<feature type="active site" evidence="9 10">
    <location>
        <position position="80"/>
    </location>
</feature>
<comment type="subunit">
    <text evidence="9">Homotetramer.</text>
</comment>
<dbReference type="InterPro" id="IPR016125">
    <property type="entry name" value="Peptidase_C15-like"/>
</dbReference>
<dbReference type="NCBIfam" id="NF009676">
    <property type="entry name" value="PRK13197.1"/>
    <property type="match status" value="1"/>
</dbReference>
<comment type="subcellular location">
    <subcellularLocation>
        <location evidence="3 9">Cytoplasm</location>
    </subcellularLocation>
</comment>
<dbReference type="InterPro" id="IPR036440">
    <property type="entry name" value="Peptidase_C15-like_sf"/>
</dbReference>
<evidence type="ECO:0000256" key="5">
    <source>
        <dbReference type="ARBA" id="ARBA00022490"/>
    </source>
</evidence>
<evidence type="ECO:0000256" key="1">
    <source>
        <dbReference type="ARBA" id="ARBA00001770"/>
    </source>
</evidence>
<dbReference type="GO" id="GO:0016920">
    <property type="term" value="F:pyroglutamyl-peptidase activity"/>
    <property type="evidence" value="ECO:0007669"/>
    <property type="project" value="UniProtKB-UniRule"/>
</dbReference>
<keyword evidence="13" id="KW-1185">Reference proteome</keyword>
<dbReference type="InterPro" id="IPR000816">
    <property type="entry name" value="Peptidase_C15"/>
</dbReference>
<dbReference type="PANTHER" id="PTHR23402">
    <property type="entry name" value="PROTEASE FAMILY C15 PYROGLUTAMYL-PEPTIDASE I-RELATED"/>
    <property type="match status" value="1"/>
</dbReference>
<comment type="function">
    <text evidence="2 9">Removes 5-oxoproline from various penultimate amino acid residues except L-proline.</text>
</comment>
<evidence type="ECO:0000256" key="10">
    <source>
        <dbReference type="PROSITE-ProRule" id="PRU10076"/>
    </source>
</evidence>
<feature type="active site" evidence="9 11">
    <location>
        <position position="142"/>
    </location>
</feature>
<dbReference type="RefSeq" id="WP_095371968.1">
    <property type="nucleotide sequence ID" value="NZ_CP022983.1"/>
</dbReference>
<dbReference type="PIRSF" id="PIRSF015592">
    <property type="entry name" value="Prld-crbxl_pptds"/>
    <property type="match status" value="1"/>
</dbReference>
<evidence type="ECO:0000256" key="2">
    <source>
        <dbReference type="ARBA" id="ARBA00002280"/>
    </source>
</evidence>
<keyword evidence="6 9" id="KW-0645">Protease</keyword>
<dbReference type="InterPro" id="IPR033693">
    <property type="entry name" value="PGPEP1_Glu_AS"/>
</dbReference>
<evidence type="ECO:0000256" key="8">
    <source>
        <dbReference type="ARBA" id="ARBA00022807"/>
    </source>
</evidence>
<dbReference type="PANTHER" id="PTHR23402:SF1">
    <property type="entry name" value="PYROGLUTAMYL-PEPTIDASE I"/>
    <property type="match status" value="1"/>
</dbReference>
<gene>
    <name evidence="9" type="primary">pcp</name>
    <name evidence="12" type="ORF">CKF48_14320</name>
</gene>
<dbReference type="InterPro" id="IPR033694">
    <property type="entry name" value="PGPEP1_Cys_AS"/>
</dbReference>
<evidence type="ECO:0000256" key="3">
    <source>
        <dbReference type="ARBA" id="ARBA00004496"/>
    </source>
</evidence>
<dbReference type="KEGG" id="bko:CKF48_14320"/>
<comment type="similarity">
    <text evidence="4 9">Belongs to the peptidase C15 family.</text>
</comment>
<dbReference type="EC" id="3.4.19.3" evidence="9"/>
<organism evidence="12 13">
    <name type="scientific">Cytobacillus kochii</name>
    <dbReference type="NCBI Taxonomy" id="859143"/>
    <lineage>
        <taxon>Bacteria</taxon>
        <taxon>Bacillati</taxon>
        <taxon>Bacillota</taxon>
        <taxon>Bacilli</taxon>
        <taxon>Bacillales</taxon>
        <taxon>Bacillaceae</taxon>
        <taxon>Cytobacillus</taxon>
    </lineage>
</organism>
<dbReference type="Gene3D" id="3.40.630.20">
    <property type="entry name" value="Peptidase C15, pyroglutamyl peptidase I-like"/>
    <property type="match status" value="1"/>
</dbReference>
<reference evidence="12 13" key="1">
    <citation type="submission" date="2017-08" db="EMBL/GenBank/DDBJ databases">
        <title>Complete Genome Sequence of Bacillus kochii Oregon-R-modENCODE STRAIN BDGP4, isolated from Drosophila melanogaster gut.</title>
        <authorList>
            <person name="Wan K.H."/>
            <person name="Yu C."/>
            <person name="Park S."/>
            <person name="Hammonds A.S."/>
            <person name="Booth B.W."/>
            <person name="Celniker S.E."/>
        </authorList>
    </citation>
    <scope>NUCLEOTIDE SEQUENCE [LARGE SCALE GENOMIC DNA]</scope>
    <source>
        <strain evidence="12 13">BDGP4</strain>
    </source>
</reference>
<keyword evidence="7 9" id="KW-0378">Hydrolase</keyword>
<accession>A0A248TJJ3</accession>
<evidence type="ECO:0000313" key="13">
    <source>
        <dbReference type="Proteomes" id="UP000215137"/>
    </source>
</evidence>
<dbReference type="HAMAP" id="MF_00417">
    <property type="entry name" value="Pyrrolid_peptidase"/>
    <property type="match status" value="1"/>
</dbReference>
<name>A0A248TJJ3_9BACI</name>
<dbReference type="GO" id="GO:0006508">
    <property type="term" value="P:proteolysis"/>
    <property type="evidence" value="ECO:0007669"/>
    <property type="project" value="UniProtKB-KW"/>
</dbReference>
<evidence type="ECO:0000256" key="6">
    <source>
        <dbReference type="ARBA" id="ARBA00022670"/>
    </source>
</evidence>
<dbReference type="Proteomes" id="UP000215137">
    <property type="component" value="Chromosome"/>
</dbReference>
<evidence type="ECO:0000256" key="7">
    <source>
        <dbReference type="ARBA" id="ARBA00022801"/>
    </source>
</evidence>
<evidence type="ECO:0000313" key="12">
    <source>
        <dbReference type="EMBL" id="ASV68398.1"/>
    </source>
</evidence>
<dbReference type="SUPFAM" id="SSF53182">
    <property type="entry name" value="Pyrrolidone carboxyl peptidase (pyroglutamate aminopeptidase)"/>
    <property type="match status" value="1"/>
</dbReference>
<dbReference type="Pfam" id="PF01470">
    <property type="entry name" value="Peptidase_C15"/>
    <property type="match status" value="1"/>
</dbReference>
<evidence type="ECO:0000256" key="4">
    <source>
        <dbReference type="ARBA" id="ARBA00006641"/>
    </source>
</evidence>
<dbReference type="PROSITE" id="PS01333">
    <property type="entry name" value="PYRASE_GLU"/>
    <property type="match status" value="1"/>
</dbReference>
<evidence type="ECO:0000256" key="9">
    <source>
        <dbReference type="HAMAP-Rule" id="MF_00417"/>
    </source>
</evidence>
<feature type="active site" evidence="9">
    <location>
        <position position="166"/>
    </location>
</feature>
<dbReference type="CDD" id="cd00501">
    <property type="entry name" value="Peptidase_C15"/>
    <property type="match status" value="1"/>
</dbReference>
<dbReference type="PROSITE" id="PS01334">
    <property type="entry name" value="PYRASE_CYS"/>
    <property type="match status" value="1"/>
</dbReference>
<dbReference type="AlphaFoldDB" id="A0A248TJJ3"/>
<dbReference type="PRINTS" id="PR00706">
    <property type="entry name" value="PYROGLUPTASE"/>
</dbReference>
<dbReference type="InterPro" id="IPR029762">
    <property type="entry name" value="PGP-I_bact-type"/>
</dbReference>
<protein>
    <recommendedName>
        <fullName evidence="9">Pyrrolidone-carboxylate peptidase</fullName>
        <ecNumber evidence="9">3.4.19.3</ecNumber>
    </recommendedName>
    <alternativeName>
        <fullName evidence="9">5-oxoprolyl-peptidase</fullName>
    </alternativeName>
    <alternativeName>
        <fullName evidence="9">Pyroglutamyl-peptidase I</fullName>
        <shortName evidence="9">PGP-I</shortName>
        <shortName evidence="9">Pyrase</shortName>
    </alternativeName>
</protein>
<comment type="catalytic activity">
    <reaction evidence="1 9 10">
        <text>Release of an N-terminal pyroglutamyl group from a polypeptide, the second amino acid generally not being Pro.</text>
        <dbReference type="EC" id="3.4.19.3"/>
    </reaction>
</comment>
<dbReference type="EMBL" id="CP022983">
    <property type="protein sequence ID" value="ASV68398.1"/>
    <property type="molecule type" value="Genomic_DNA"/>
</dbReference>
<keyword evidence="5 9" id="KW-0963">Cytoplasm</keyword>
<sequence>MQKLLLTGFEPFLDFPINPTAEVVEALDGKKIGNYHVQTALLPVSFKHVKQTLITKMEEMNPDAVILMGLAAGRDKITPERIAINVNDGPVDNNGVQPVDEPIHMDGEDGYFSTLPNRQMIERLHHHGFPAKISNTAGAYLCNHVMYQVLYYIKKHNINIPAGFIHIPASHRLALTNSKLPSWSQEDLTRAIEICIETLE</sequence>
<evidence type="ECO:0000256" key="11">
    <source>
        <dbReference type="PROSITE-ProRule" id="PRU10077"/>
    </source>
</evidence>
<dbReference type="GO" id="GO:0005829">
    <property type="term" value="C:cytosol"/>
    <property type="evidence" value="ECO:0007669"/>
    <property type="project" value="InterPro"/>
</dbReference>